<dbReference type="Pfam" id="PF12728">
    <property type="entry name" value="HTH_17"/>
    <property type="match status" value="1"/>
</dbReference>
<protein>
    <submittedName>
        <fullName evidence="2">Helix-turn-helix domain-containing protein</fullName>
    </submittedName>
</protein>
<organism evidence="2 3">
    <name type="scientific">Mucilaginibacter antarcticus</name>
    <dbReference type="NCBI Taxonomy" id="1855725"/>
    <lineage>
        <taxon>Bacteria</taxon>
        <taxon>Pseudomonadati</taxon>
        <taxon>Bacteroidota</taxon>
        <taxon>Sphingobacteriia</taxon>
        <taxon>Sphingobacteriales</taxon>
        <taxon>Sphingobacteriaceae</taxon>
        <taxon>Mucilaginibacter</taxon>
    </lineage>
</organism>
<evidence type="ECO:0000259" key="1">
    <source>
        <dbReference type="Pfam" id="PF12728"/>
    </source>
</evidence>
<dbReference type="PANTHER" id="PTHR34585">
    <property type="match status" value="1"/>
</dbReference>
<accession>A0ABW5XMS8</accession>
<keyword evidence="3" id="KW-1185">Reference proteome</keyword>
<comment type="caution">
    <text evidence="2">The sequence shown here is derived from an EMBL/GenBank/DDBJ whole genome shotgun (WGS) entry which is preliminary data.</text>
</comment>
<sequence>MKFMLIIPKMPFELLTKDDLETFRKALLSDIKLLLSPQIHEHQEWLRCSDVRRMLKISTGTIQNLRISGKLKSQKVGGIHYYKLTDIENMISGKIK</sequence>
<evidence type="ECO:0000313" key="2">
    <source>
        <dbReference type="EMBL" id="MFD2865090.1"/>
    </source>
</evidence>
<dbReference type="PANTHER" id="PTHR34585:SF22">
    <property type="entry name" value="HELIX-TURN-HELIX DOMAIN-CONTAINING PROTEIN"/>
    <property type="match status" value="1"/>
</dbReference>
<proteinExistence type="predicted"/>
<gene>
    <name evidence="2" type="ORF">ACFSYC_10375</name>
</gene>
<dbReference type="InterPro" id="IPR041657">
    <property type="entry name" value="HTH_17"/>
</dbReference>
<feature type="domain" description="Helix-turn-helix" evidence="1">
    <location>
        <begin position="45"/>
        <end position="92"/>
    </location>
</feature>
<dbReference type="EMBL" id="JBHUON010000010">
    <property type="protein sequence ID" value="MFD2865090.1"/>
    <property type="molecule type" value="Genomic_DNA"/>
</dbReference>
<name>A0ABW5XMS8_9SPHI</name>
<dbReference type="RefSeq" id="WP_377126779.1">
    <property type="nucleotide sequence ID" value="NZ_JBHUHN010000001.1"/>
</dbReference>
<evidence type="ECO:0000313" key="3">
    <source>
        <dbReference type="Proteomes" id="UP001597601"/>
    </source>
</evidence>
<dbReference type="Proteomes" id="UP001597601">
    <property type="component" value="Unassembled WGS sequence"/>
</dbReference>
<reference evidence="3" key="1">
    <citation type="journal article" date="2019" name="Int. J. Syst. Evol. Microbiol.">
        <title>The Global Catalogue of Microorganisms (GCM) 10K type strain sequencing project: providing services to taxonomists for standard genome sequencing and annotation.</title>
        <authorList>
            <consortium name="The Broad Institute Genomics Platform"/>
            <consortium name="The Broad Institute Genome Sequencing Center for Infectious Disease"/>
            <person name="Wu L."/>
            <person name="Ma J."/>
        </authorList>
    </citation>
    <scope>NUCLEOTIDE SEQUENCE [LARGE SCALE GENOMIC DNA]</scope>
    <source>
        <strain evidence="3">KCTC 52232</strain>
    </source>
</reference>